<dbReference type="EMBL" id="JAACFV010000079">
    <property type="protein sequence ID" value="KAF7506840.1"/>
    <property type="molecule type" value="Genomic_DNA"/>
</dbReference>
<dbReference type="Proteomes" id="UP000606974">
    <property type="component" value="Unassembled WGS sequence"/>
</dbReference>
<evidence type="ECO:0000313" key="2">
    <source>
        <dbReference type="EMBL" id="KAF7506840.1"/>
    </source>
</evidence>
<organism evidence="2 3">
    <name type="scientific">Endocarpon pusillum</name>
    <dbReference type="NCBI Taxonomy" id="364733"/>
    <lineage>
        <taxon>Eukaryota</taxon>
        <taxon>Fungi</taxon>
        <taxon>Dikarya</taxon>
        <taxon>Ascomycota</taxon>
        <taxon>Pezizomycotina</taxon>
        <taxon>Eurotiomycetes</taxon>
        <taxon>Chaetothyriomycetidae</taxon>
        <taxon>Verrucariales</taxon>
        <taxon>Verrucariaceae</taxon>
        <taxon>Endocarpon</taxon>
    </lineage>
</organism>
<reference evidence="2" key="1">
    <citation type="submission" date="2020-02" db="EMBL/GenBank/DDBJ databases">
        <authorList>
            <person name="Palmer J.M."/>
        </authorList>
    </citation>
    <scope>NUCLEOTIDE SEQUENCE</scope>
    <source>
        <strain evidence="2">EPUS1.4</strain>
        <tissue evidence="2">Thallus</tissue>
    </source>
</reference>
<dbReference type="OrthoDB" id="4154127at2759"/>
<protein>
    <submittedName>
        <fullName evidence="2">Uncharacterized protein</fullName>
    </submittedName>
</protein>
<dbReference type="AlphaFoldDB" id="A0A8H7AKM0"/>
<comment type="caution">
    <text evidence="2">The sequence shown here is derived from an EMBL/GenBank/DDBJ whole genome shotgun (WGS) entry which is preliminary data.</text>
</comment>
<sequence length="115" mass="12714">MAQRGQLPMAAIVKVKTTAQRGSRWLKRRFNGARGSQTSTDTHNLCIGPPTNFRREELTLGLDAAGNQLLVLQAREDAHNMHKGSKMEKVKRHARKISSRTGTVGEANPFGGDEY</sequence>
<proteinExistence type="predicted"/>
<feature type="region of interest" description="Disordered" evidence="1">
    <location>
        <begin position="80"/>
        <end position="115"/>
    </location>
</feature>
<evidence type="ECO:0000313" key="3">
    <source>
        <dbReference type="Proteomes" id="UP000606974"/>
    </source>
</evidence>
<evidence type="ECO:0000256" key="1">
    <source>
        <dbReference type="SAM" id="MobiDB-lite"/>
    </source>
</evidence>
<feature type="compositionally biased region" description="Basic residues" evidence="1">
    <location>
        <begin position="89"/>
        <end position="98"/>
    </location>
</feature>
<keyword evidence="3" id="KW-1185">Reference proteome</keyword>
<accession>A0A8H7AKM0</accession>
<gene>
    <name evidence="2" type="ORF">GJ744_011186</name>
</gene>
<name>A0A8H7AKM0_9EURO</name>